<dbReference type="InterPro" id="IPR000182">
    <property type="entry name" value="GNAT_dom"/>
</dbReference>
<evidence type="ECO:0000259" key="3">
    <source>
        <dbReference type="PROSITE" id="PS51186"/>
    </source>
</evidence>
<keyword evidence="1 4" id="KW-0808">Transferase</keyword>
<dbReference type="CDD" id="cd04301">
    <property type="entry name" value="NAT_SF"/>
    <property type="match status" value="1"/>
</dbReference>
<evidence type="ECO:0000313" key="4">
    <source>
        <dbReference type="EMBL" id="MFA0570146.1"/>
    </source>
</evidence>
<dbReference type="PANTHER" id="PTHR43877:SF2">
    <property type="entry name" value="AMINOALKYLPHOSPHONATE N-ACETYLTRANSFERASE-RELATED"/>
    <property type="match status" value="1"/>
</dbReference>
<dbReference type="EC" id="2.3.1.-" evidence="4"/>
<comment type="caution">
    <text evidence="4">The sequence shown here is derived from an EMBL/GenBank/DDBJ whole genome shotgun (WGS) entry which is preliminary data.</text>
</comment>
<dbReference type="PROSITE" id="PS51186">
    <property type="entry name" value="GNAT"/>
    <property type="match status" value="1"/>
</dbReference>
<dbReference type="RefSeq" id="WP_372267503.1">
    <property type="nucleotide sequence ID" value="NZ_JBFRUW010000064.1"/>
</dbReference>
<sequence length="138" mass="15457">MDIEVVSHPLKQDTDSVLDGIKEYNAPHFPDQDLIPLSVFVRDSQNKVIAGLNAELFTTSLMINHLWVSSDLRGNDVGTKLLAKVESEALARGVTDIYLDTYSFQALGFYQKLGFKVVGEFSDYPIKGVHKHFLQKSL</sequence>
<dbReference type="GO" id="GO:0016746">
    <property type="term" value="F:acyltransferase activity"/>
    <property type="evidence" value="ECO:0007669"/>
    <property type="project" value="UniProtKB-KW"/>
</dbReference>
<proteinExistence type="predicted"/>
<evidence type="ECO:0000256" key="1">
    <source>
        <dbReference type="ARBA" id="ARBA00022679"/>
    </source>
</evidence>
<dbReference type="Pfam" id="PF00583">
    <property type="entry name" value="Acetyltransf_1"/>
    <property type="match status" value="1"/>
</dbReference>
<dbReference type="Gene3D" id="3.40.630.30">
    <property type="match status" value="1"/>
</dbReference>
<feature type="domain" description="N-acetyltransferase" evidence="3">
    <location>
        <begin position="1"/>
        <end position="136"/>
    </location>
</feature>
<dbReference type="EMBL" id="JBFRUW010000064">
    <property type="protein sequence ID" value="MFA0570146.1"/>
    <property type="molecule type" value="Genomic_DNA"/>
</dbReference>
<name>A0ABV4NG62_9VIBR</name>
<keyword evidence="2 4" id="KW-0012">Acyltransferase</keyword>
<accession>A0ABV4NG62</accession>
<gene>
    <name evidence="4" type="ORF">AB4566_17875</name>
</gene>
<protein>
    <submittedName>
        <fullName evidence="4">GNAT family N-acetyltransferase</fullName>
        <ecNumber evidence="4">2.3.1.-</ecNumber>
    </submittedName>
</protein>
<reference evidence="4 5" key="1">
    <citation type="journal article" date="2024" name="ISME J.">
        <title>Tailless and filamentous prophages are predominant in marine Vibrio.</title>
        <authorList>
            <person name="Steensen K."/>
            <person name="Seneca J."/>
            <person name="Bartlau N."/>
            <person name="Yu X.A."/>
            <person name="Hussain F.A."/>
            <person name="Polz M.F."/>
        </authorList>
    </citation>
    <scope>NUCLEOTIDE SEQUENCE [LARGE SCALE GENOMIC DNA]</scope>
    <source>
        <strain evidence="4 5">10N.222.51.A1</strain>
    </source>
</reference>
<dbReference type="Proteomes" id="UP001570417">
    <property type="component" value="Unassembled WGS sequence"/>
</dbReference>
<organism evidence="4 5">
    <name type="scientific">Vibrio gallaecicus</name>
    <dbReference type="NCBI Taxonomy" id="552386"/>
    <lineage>
        <taxon>Bacteria</taxon>
        <taxon>Pseudomonadati</taxon>
        <taxon>Pseudomonadota</taxon>
        <taxon>Gammaproteobacteria</taxon>
        <taxon>Vibrionales</taxon>
        <taxon>Vibrionaceae</taxon>
        <taxon>Vibrio</taxon>
    </lineage>
</organism>
<evidence type="ECO:0000313" key="5">
    <source>
        <dbReference type="Proteomes" id="UP001570417"/>
    </source>
</evidence>
<dbReference type="InterPro" id="IPR016181">
    <property type="entry name" value="Acyl_CoA_acyltransferase"/>
</dbReference>
<dbReference type="PANTHER" id="PTHR43877">
    <property type="entry name" value="AMINOALKYLPHOSPHONATE N-ACETYLTRANSFERASE-RELATED-RELATED"/>
    <property type="match status" value="1"/>
</dbReference>
<dbReference type="SUPFAM" id="SSF55729">
    <property type="entry name" value="Acyl-CoA N-acyltransferases (Nat)"/>
    <property type="match status" value="1"/>
</dbReference>
<dbReference type="InterPro" id="IPR050832">
    <property type="entry name" value="Bact_Acetyltransf"/>
</dbReference>
<evidence type="ECO:0000256" key="2">
    <source>
        <dbReference type="ARBA" id="ARBA00023315"/>
    </source>
</evidence>
<keyword evidence="5" id="KW-1185">Reference proteome</keyword>